<feature type="region of interest" description="Disordered" evidence="3">
    <location>
        <begin position="1"/>
        <end position="322"/>
    </location>
</feature>
<name>A0A6A5ZJH4_9PLEO</name>
<feature type="compositionally biased region" description="Low complexity" evidence="3">
    <location>
        <begin position="270"/>
        <end position="292"/>
    </location>
</feature>
<evidence type="ECO:0008006" key="6">
    <source>
        <dbReference type="Google" id="ProtNLM"/>
    </source>
</evidence>
<feature type="compositionally biased region" description="Basic and acidic residues" evidence="3">
    <location>
        <begin position="196"/>
        <end position="207"/>
    </location>
</feature>
<accession>A0A6A5ZJH4</accession>
<evidence type="ECO:0000313" key="4">
    <source>
        <dbReference type="EMBL" id="KAF2118588.1"/>
    </source>
</evidence>
<evidence type="ECO:0000313" key="5">
    <source>
        <dbReference type="Proteomes" id="UP000799770"/>
    </source>
</evidence>
<sequence length="377" mass="39335">MSLLNNLLSSIDPTATPSSAAANARQTQGPTLPRVPSRPSSTVNGTSQTQPLKRKADGQLPGGQIKIQRNDGLAQSDRMNSAARPAAAPDGAKPKPPTPTTSVPYRGTAGLGAKNATNPSNLLAKKPIPIGGAPIALPKSATSGPRLNTGNTPPPTSSTAPPKKGSYAAMLARAKQVQSTKPPTPPVKNEPTKILSKAERLALREQARAAGKGKKAGSVGPPVKAVPGAKGAPVQEKRKPAELGYQGTARPAKKPIETGYKGTARSATVASGSAGKPVGAGAAKTKPKPAASRYDGYADWSDLDEVDEEEKDYGSDASSDMEGGIWDVEQEEQLALKAGKQEDLEEMRLENELKRQKEERKKKLTALNKAAAAKRKY</sequence>
<dbReference type="InterPro" id="IPR013256">
    <property type="entry name" value="Chromatin_SPT2"/>
</dbReference>
<evidence type="ECO:0000256" key="3">
    <source>
        <dbReference type="SAM" id="MobiDB-lite"/>
    </source>
</evidence>
<evidence type="ECO:0000256" key="2">
    <source>
        <dbReference type="ARBA" id="ARBA00023054"/>
    </source>
</evidence>
<keyword evidence="5" id="KW-1185">Reference proteome</keyword>
<feature type="compositionally biased region" description="Low complexity" evidence="3">
    <location>
        <begin position="124"/>
        <end position="136"/>
    </location>
</feature>
<feature type="region of interest" description="Disordered" evidence="3">
    <location>
        <begin position="352"/>
        <end position="377"/>
    </location>
</feature>
<proteinExistence type="inferred from homology"/>
<gene>
    <name evidence="4" type="ORF">BDV96DRAFT_391020</name>
</gene>
<dbReference type="Proteomes" id="UP000799770">
    <property type="component" value="Unassembled WGS sequence"/>
</dbReference>
<protein>
    <recommendedName>
        <fullName evidence="6">SPT2 chromatin protein-domain-containing protein</fullName>
    </recommendedName>
</protein>
<dbReference type="AlphaFoldDB" id="A0A6A5ZJH4"/>
<feature type="compositionally biased region" description="Acidic residues" evidence="3">
    <location>
        <begin position="301"/>
        <end position="311"/>
    </location>
</feature>
<feature type="compositionally biased region" description="Basic and acidic residues" evidence="3">
    <location>
        <begin position="352"/>
        <end position="361"/>
    </location>
</feature>
<dbReference type="SMART" id="SM00784">
    <property type="entry name" value="SPT2"/>
    <property type="match status" value="1"/>
</dbReference>
<comment type="similarity">
    <text evidence="1">Belongs to the SPT2 family.</text>
</comment>
<keyword evidence="2" id="KW-0175">Coiled coil</keyword>
<dbReference type="EMBL" id="ML977317">
    <property type="protein sequence ID" value="KAF2118588.1"/>
    <property type="molecule type" value="Genomic_DNA"/>
</dbReference>
<feature type="compositionally biased region" description="Polar residues" evidence="3">
    <location>
        <begin position="1"/>
        <end position="12"/>
    </location>
</feature>
<feature type="compositionally biased region" description="Low complexity" evidence="3">
    <location>
        <begin position="13"/>
        <end position="22"/>
    </location>
</feature>
<feature type="compositionally biased region" description="Polar residues" evidence="3">
    <location>
        <begin position="38"/>
        <end position="51"/>
    </location>
</feature>
<reference evidence="4" key="1">
    <citation type="journal article" date="2020" name="Stud. Mycol.">
        <title>101 Dothideomycetes genomes: a test case for predicting lifestyles and emergence of pathogens.</title>
        <authorList>
            <person name="Haridas S."/>
            <person name="Albert R."/>
            <person name="Binder M."/>
            <person name="Bloem J."/>
            <person name="Labutti K."/>
            <person name="Salamov A."/>
            <person name="Andreopoulos B."/>
            <person name="Baker S."/>
            <person name="Barry K."/>
            <person name="Bills G."/>
            <person name="Bluhm B."/>
            <person name="Cannon C."/>
            <person name="Castanera R."/>
            <person name="Culley D."/>
            <person name="Daum C."/>
            <person name="Ezra D."/>
            <person name="Gonzalez J."/>
            <person name="Henrissat B."/>
            <person name="Kuo A."/>
            <person name="Liang C."/>
            <person name="Lipzen A."/>
            <person name="Lutzoni F."/>
            <person name="Magnuson J."/>
            <person name="Mondo S."/>
            <person name="Nolan M."/>
            <person name="Ohm R."/>
            <person name="Pangilinan J."/>
            <person name="Park H.-J."/>
            <person name="Ramirez L."/>
            <person name="Alfaro M."/>
            <person name="Sun H."/>
            <person name="Tritt A."/>
            <person name="Yoshinaga Y."/>
            <person name="Zwiers L.-H."/>
            <person name="Turgeon B."/>
            <person name="Goodwin S."/>
            <person name="Spatafora J."/>
            <person name="Crous P."/>
            <person name="Grigoriev I."/>
        </authorList>
    </citation>
    <scope>NUCLEOTIDE SEQUENCE</scope>
    <source>
        <strain evidence="4">CBS 627.86</strain>
    </source>
</reference>
<feature type="compositionally biased region" description="Low complexity" evidence="3">
    <location>
        <begin position="82"/>
        <end position="91"/>
    </location>
</feature>
<dbReference type="Pfam" id="PF08243">
    <property type="entry name" value="SPT2"/>
    <property type="match status" value="1"/>
</dbReference>
<organism evidence="4 5">
    <name type="scientific">Lophiotrema nucula</name>
    <dbReference type="NCBI Taxonomy" id="690887"/>
    <lineage>
        <taxon>Eukaryota</taxon>
        <taxon>Fungi</taxon>
        <taxon>Dikarya</taxon>
        <taxon>Ascomycota</taxon>
        <taxon>Pezizomycotina</taxon>
        <taxon>Dothideomycetes</taxon>
        <taxon>Pleosporomycetidae</taxon>
        <taxon>Pleosporales</taxon>
        <taxon>Lophiotremataceae</taxon>
        <taxon>Lophiotrema</taxon>
    </lineage>
</organism>
<dbReference type="OrthoDB" id="5430658at2759"/>
<evidence type="ECO:0000256" key="1">
    <source>
        <dbReference type="ARBA" id="ARBA00006461"/>
    </source>
</evidence>